<dbReference type="EMBL" id="KZ356416">
    <property type="protein sequence ID" value="PIO59983.1"/>
    <property type="molecule type" value="Genomic_DNA"/>
</dbReference>
<organism evidence="3 4">
    <name type="scientific">Teladorsagia circumcincta</name>
    <name type="common">Brown stomach worm</name>
    <name type="synonym">Ostertagia circumcincta</name>
    <dbReference type="NCBI Taxonomy" id="45464"/>
    <lineage>
        <taxon>Eukaryota</taxon>
        <taxon>Metazoa</taxon>
        <taxon>Ecdysozoa</taxon>
        <taxon>Nematoda</taxon>
        <taxon>Chromadorea</taxon>
        <taxon>Rhabditida</taxon>
        <taxon>Rhabditina</taxon>
        <taxon>Rhabditomorpha</taxon>
        <taxon>Strongyloidea</taxon>
        <taxon>Trichostrongylidae</taxon>
        <taxon>Teladorsagia</taxon>
    </lineage>
</organism>
<dbReference type="GO" id="GO:0006589">
    <property type="term" value="P:octopamine biosynthetic process"/>
    <property type="evidence" value="ECO:0007669"/>
    <property type="project" value="TreeGrafter"/>
</dbReference>
<sequence>MAKNGANPPAKRTRHRVDQTPKNKKKISKIFLCETDDQTERSENCNNLVLDQQARSCSHVIAAWAKGEGPIYYPSEAGLPIGGKTGRKFLKVEIHYNNPTMESGIIDESGFVFHVTPRLSFQARVFIFSDHNFTHTYPVVNCTPVTTDTE</sequence>
<protein>
    <submittedName>
        <fullName evidence="3">Copper type II ascorbate-dependent monooxygenase domain protein</fullName>
    </submittedName>
</protein>
<dbReference type="GO" id="GO:0042420">
    <property type="term" value="P:dopamine catabolic process"/>
    <property type="evidence" value="ECO:0007669"/>
    <property type="project" value="TreeGrafter"/>
</dbReference>
<keyword evidence="3" id="KW-0560">Oxidoreductase</keyword>
<dbReference type="SUPFAM" id="SSF49742">
    <property type="entry name" value="PHM/PNGase F"/>
    <property type="match status" value="1"/>
</dbReference>
<dbReference type="Proteomes" id="UP000230423">
    <property type="component" value="Unassembled WGS sequence"/>
</dbReference>
<dbReference type="PANTHER" id="PTHR10157:SF23">
    <property type="entry name" value="MOXD1 HOMOLOG 1"/>
    <property type="match status" value="1"/>
</dbReference>
<dbReference type="Gene3D" id="2.60.120.310">
    <property type="entry name" value="Copper type II, ascorbate-dependent monooxygenase, N-terminal domain"/>
    <property type="match status" value="1"/>
</dbReference>
<keyword evidence="3" id="KW-0503">Monooxygenase</keyword>
<dbReference type="PANTHER" id="PTHR10157">
    <property type="entry name" value="DOPAMINE BETA HYDROXYLASE RELATED"/>
    <property type="match status" value="1"/>
</dbReference>
<feature type="region of interest" description="Disordered" evidence="1">
    <location>
        <begin position="1"/>
        <end position="22"/>
    </location>
</feature>
<gene>
    <name evidence="3" type="ORF">TELCIR_18537</name>
</gene>
<feature type="domain" description="Copper type II ascorbate-dependent monooxygenase N-terminal" evidence="2">
    <location>
        <begin position="30"/>
        <end position="102"/>
    </location>
</feature>
<dbReference type="Pfam" id="PF01082">
    <property type="entry name" value="Cu2_monooxygen"/>
    <property type="match status" value="1"/>
</dbReference>
<evidence type="ECO:0000313" key="4">
    <source>
        <dbReference type="Proteomes" id="UP000230423"/>
    </source>
</evidence>
<dbReference type="OrthoDB" id="129121at2759"/>
<evidence type="ECO:0000313" key="3">
    <source>
        <dbReference type="EMBL" id="PIO59983.1"/>
    </source>
</evidence>
<evidence type="ECO:0000259" key="2">
    <source>
        <dbReference type="Pfam" id="PF01082"/>
    </source>
</evidence>
<dbReference type="GO" id="GO:0042421">
    <property type="term" value="P:norepinephrine biosynthetic process"/>
    <property type="evidence" value="ECO:0007669"/>
    <property type="project" value="TreeGrafter"/>
</dbReference>
<dbReference type="InterPro" id="IPR008977">
    <property type="entry name" value="PHM/PNGase_F_dom_sf"/>
</dbReference>
<dbReference type="InterPro" id="IPR000945">
    <property type="entry name" value="DBH-like"/>
</dbReference>
<dbReference type="GO" id="GO:0005615">
    <property type="term" value="C:extracellular space"/>
    <property type="evidence" value="ECO:0007669"/>
    <property type="project" value="TreeGrafter"/>
</dbReference>
<proteinExistence type="predicted"/>
<accession>A0A2G9TPP2</accession>
<dbReference type="InterPro" id="IPR000323">
    <property type="entry name" value="Cu2_ascorb_mOase_N"/>
</dbReference>
<name>A0A2G9TPP2_TELCI</name>
<reference evidence="3 4" key="1">
    <citation type="submission" date="2015-09" db="EMBL/GenBank/DDBJ databases">
        <title>Draft genome of the parasitic nematode Teladorsagia circumcincta isolate WARC Sus (inbred).</title>
        <authorList>
            <person name="Mitreva M."/>
        </authorList>
    </citation>
    <scope>NUCLEOTIDE SEQUENCE [LARGE SCALE GENOMIC DNA]</scope>
    <source>
        <strain evidence="3 4">S</strain>
    </source>
</reference>
<keyword evidence="4" id="KW-1185">Reference proteome</keyword>
<evidence type="ECO:0000256" key="1">
    <source>
        <dbReference type="SAM" id="MobiDB-lite"/>
    </source>
</evidence>
<dbReference type="GO" id="GO:0030667">
    <property type="term" value="C:secretory granule membrane"/>
    <property type="evidence" value="ECO:0007669"/>
    <property type="project" value="TreeGrafter"/>
</dbReference>
<dbReference type="AlphaFoldDB" id="A0A2G9TPP2"/>
<dbReference type="InterPro" id="IPR036939">
    <property type="entry name" value="Cu2_ascorb_mOase_N_sf"/>
</dbReference>
<dbReference type="GO" id="GO:0005507">
    <property type="term" value="F:copper ion binding"/>
    <property type="evidence" value="ECO:0007669"/>
    <property type="project" value="InterPro"/>
</dbReference>
<dbReference type="GO" id="GO:0004500">
    <property type="term" value="F:dopamine beta-monooxygenase activity"/>
    <property type="evidence" value="ECO:0007669"/>
    <property type="project" value="InterPro"/>
</dbReference>